<feature type="compositionally biased region" description="Low complexity" evidence="1">
    <location>
        <begin position="795"/>
        <end position="804"/>
    </location>
</feature>
<comment type="caution">
    <text evidence="2">The sequence shown here is derived from an EMBL/GenBank/DDBJ whole genome shotgun (WGS) entry which is preliminary data.</text>
</comment>
<keyword evidence="3" id="KW-1185">Reference proteome</keyword>
<evidence type="ECO:0000256" key="1">
    <source>
        <dbReference type="SAM" id="MobiDB-lite"/>
    </source>
</evidence>
<dbReference type="EMBL" id="AGNL01002955">
    <property type="protein sequence ID" value="EJK75394.1"/>
    <property type="molecule type" value="Genomic_DNA"/>
</dbReference>
<evidence type="ECO:0000313" key="2">
    <source>
        <dbReference type="EMBL" id="EJK75394.1"/>
    </source>
</evidence>
<feature type="compositionally biased region" description="Basic and acidic residues" evidence="1">
    <location>
        <begin position="218"/>
        <end position="230"/>
    </location>
</feature>
<feature type="compositionally biased region" description="Acidic residues" evidence="1">
    <location>
        <begin position="441"/>
        <end position="454"/>
    </location>
</feature>
<feature type="compositionally biased region" description="Polar residues" evidence="1">
    <location>
        <begin position="781"/>
        <end position="794"/>
    </location>
</feature>
<feature type="compositionally biased region" description="Polar residues" evidence="1">
    <location>
        <begin position="409"/>
        <end position="418"/>
    </location>
</feature>
<feature type="compositionally biased region" description="Basic residues" evidence="1">
    <location>
        <begin position="306"/>
        <end position="315"/>
    </location>
</feature>
<proteinExistence type="predicted"/>
<feature type="region of interest" description="Disordered" evidence="1">
    <location>
        <begin position="549"/>
        <end position="742"/>
    </location>
</feature>
<feature type="compositionally biased region" description="Polar residues" evidence="1">
    <location>
        <begin position="703"/>
        <end position="714"/>
    </location>
</feature>
<feature type="compositionally biased region" description="Polar residues" evidence="1">
    <location>
        <begin position="324"/>
        <end position="333"/>
    </location>
</feature>
<feature type="compositionally biased region" description="Basic and acidic residues" evidence="1">
    <location>
        <begin position="159"/>
        <end position="171"/>
    </location>
</feature>
<accession>K0TE14</accession>
<feature type="compositionally biased region" description="Basic and acidic residues" evidence="1">
    <location>
        <begin position="601"/>
        <end position="611"/>
    </location>
</feature>
<feature type="region of interest" description="Disordered" evidence="1">
    <location>
        <begin position="392"/>
        <end position="469"/>
    </location>
</feature>
<feature type="region of interest" description="Disordered" evidence="1">
    <location>
        <begin position="770"/>
        <end position="827"/>
    </location>
</feature>
<feature type="region of interest" description="Disordered" evidence="1">
    <location>
        <begin position="22"/>
        <end position="171"/>
    </location>
</feature>
<feature type="region of interest" description="Disordered" evidence="1">
    <location>
        <begin position="217"/>
        <end position="371"/>
    </location>
</feature>
<feature type="compositionally biased region" description="Basic and acidic residues" evidence="1">
    <location>
        <begin position="675"/>
        <end position="694"/>
    </location>
</feature>
<organism evidence="2 3">
    <name type="scientific">Thalassiosira oceanica</name>
    <name type="common">Marine diatom</name>
    <dbReference type="NCBI Taxonomy" id="159749"/>
    <lineage>
        <taxon>Eukaryota</taxon>
        <taxon>Sar</taxon>
        <taxon>Stramenopiles</taxon>
        <taxon>Ochrophyta</taxon>
        <taxon>Bacillariophyta</taxon>
        <taxon>Coscinodiscophyceae</taxon>
        <taxon>Thalassiosirophycidae</taxon>
        <taxon>Thalassiosirales</taxon>
        <taxon>Thalassiosiraceae</taxon>
        <taxon>Thalassiosira</taxon>
    </lineage>
</organism>
<evidence type="ECO:0000313" key="3">
    <source>
        <dbReference type="Proteomes" id="UP000266841"/>
    </source>
</evidence>
<feature type="compositionally biased region" description="Polar residues" evidence="1">
    <location>
        <begin position="564"/>
        <end position="600"/>
    </location>
</feature>
<dbReference type="Proteomes" id="UP000266841">
    <property type="component" value="Unassembled WGS sequence"/>
</dbReference>
<protein>
    <submittedName>
        <fullName evidence="2">Uncharacterized protein</fullName>
    </submittedName>
</protein>
<gene>
    <name evidence="2" type="ORF">THAOC_02883</name>
</gene>
<sequence>MTAAAAAVDAFNDMDQVAAQMEAAMDGGGSSGGDSVAGEGCTEKKKIDLVPGVRGSNKNHIADKLSPGVESVDNKSSVEEDELEAAESSDSGSPPASVEFDRSTEEDASNLSAPSNLSGWTKEMKNEESILTSKKKAAEEDADDGQSLTKADGGGISVKSDRADSKGDTIEETTKLASILISATENEAREQEPAVTPNDAIAVAQIQPKFIAALAKSKKPEGELPARIHEPAGSSSKNQVGFKGLTSAVSSRILRKKKTKGSASAPDKRASSNAPTKCPSSNTSRKDKLRNLRRVRVLGNMQSKLQAKRGVKSKSKPLNADTVPGSTKMTPTTEKGESDLLRLAAIGTPQTAATRVEDSPPSSGDVGYDSSTAVGELGTPCISTNDLSELINETCPPIPPAIPASSPINESAGNTSIDSHGDIESEDDDSCVKTVACVQDSNEDEDIADSEPDAINETAGNEEDKGGTVRVAFAQNGPETLKNEPPDDDGDSLNMLCATDSHGIIGNSKGAVVVEVSSFDSSGKDSADRIEVIKCIGLDEVAAAMNEEAGMDELREGEVRKASESQQESSKISCQSKRSGPSTESSKKSGASESTNCTSNRNDRSKIRETAKNMMKNEVVLSQGGRQRSRSKSQNTRGDAKSRMPFRKKKTVTSDKPDSSSDKTPSKGLSAGAKEALRAEEAAREEIRAQEEGRMAPIVQIEITGNNETSQPTGLSDEAKRIISGDTPIPSGPRDFGLSAAAKRTIAGDQHADLDDDMIEVSYDPMKKRNLILKKKKRNGHSSAPKWTQNSKYYTSRSFSSSDTSRTDSRLTRGSDSSFSCYQEHGRKNINRGRRYDNYSYDDDDFTHDESANSLISSLYGSSSLVSDTTDGLNFKPCGISQEE</sequence>
<name>K0TE14_THAOC</name>
<dbReference type="AlphaFoldDB" id="K0TE14"/>
<feature type="compositionally biased region" description="Basic and acidic residues" evidence="1">
    <location>
        <begin position="552"/>
        <end position="563"/>
    </location>
</feature>
<reference evidence="2 3" key="1">
    <citation type="journal article" date="2012" name="Genome Biol.">
        <title>Genome and low-iron response of an oceanic diatom adapted to chronic iron limitation.</title>
        <authorList>
            <person name="Lommer M."/>
            <person name="Specht M."/>
            <person name="Roy A.S."/>
            <person name="Kraemer L."/>
            <person name="Andreson R."/>
            <person name="Gutowska M.A."/>
            <person name="Wolf J."/>
            <person name="Bergner S.V."/>
            <person name="Schilhabel M.B."/>
            <person name="Klostermeier U.C."/>
            <person name="Beiko R.G."/>
            <person name="Rosenstiel P."/>
            <person name="Hippler M."/>
            <person name="Laroche J."/>
        </authorList>
    </citation>
    <scope>NUCLEOTIDE SEQUENCE [LARGE SCALE GENOMIC DNA]</scope>
    <source>
        <strain evidence="2 3">CCMP1005</strain>
    </source>
</reference>
<feature type="compositionally biased region" description="Basic residues" evidence="1">
    <location>
        <begin position="770"/>
        <end position="780"/>
    </location>
</feature>
<feature type="compositionally biased region" description="Polar residues" evidence="1">
    <location>
        <begin position="271"/>
        <end position="283"/>
    </location>
</feature>
<feature type="compositionally biased region" description="Polar residues" evidence="1">
    <location>
        <begin position="109"/>
        <end position="119"/>
    </location>
</feature>
<feature type="compositionally biased region" description="Basic and acidic residues" evidence="1">
    <location>
        <begin position="652"/>
        <end position="665"/>
    </location>
</feature>